<gene>
    <name evidence="1" type="ORF">PLOB_00039832</name>
</gene>
<organism evidence="1 2">
    <name type="scientific">Porites lobata</name>
    <dbReference type="NCBI Taxonomy" id="104759"/>
    <lineage>
        <taxon>Eukaryota</taxon>
        <taxon>Metazoa</taxon>
        <taxon>Cnidaria</taxon>
        <taxon>Anthozoa</taxon>
        <taxon>Hexacorallia</taxon>
        <taxon>Scleractinia</taxon>
        <taxon>Fungiina</taxon>
        <taxon>Poritidae</taxon>
        <taxon>Porites</taxon>
    </lineage>
</organism>
<sequence length="110" mass="12324">MSTSCEIREAWKGICRRKFPTEVQVAVLQRDLKSKTSKKSTCTKSESEATKTPAAIKELVKHFEDPEITVWCPVKISKGNDSEGDLNHVTRKHLTKLLKAFGLPALEGKK</sequence>
<reference evidence="1 2" key="1">
    <citation type="submission" date="2022-05" db="EMBL/GenBank/DDBJ databases">
        <authorList>
            <consortium name="Genoscope - CEA"/>
            <person name="William W."/>
        </authorList>
    </citation>
    <scope>NUCLEOTIDE SEQUENCE [LARGE SCALE GENOMIC DNA]</scope>
</reference>
<dbReference type="EMBL" id="CALNXK010000060">
    <property type="protein sequence ID" value="CAH3137899.1"/>
    <property type="molecule type" value="Genomic_DNA"/>
</dbReference>
<dbReference type="Proteomes" id="UP001159405">
    <property type="component" value="Unassembled WGS sequence"/>
</dbReference>
<evidence type="ECO:0000313" key="2">
    <source>
        <dbReference type="Proteomes" id="UP001159405"/>
    </source>
</evidence>
<comment type="caution">
    <text evidence="1">The sequence shown here is derived from an EMBL/GenBank/DDBJ whole genome shotgun (WGS) entry which is preliminary data.</text>
</comment>
<name>A0ABN8PCD7_9CNID</name>
<keyword evidence="2" id="KW-1185">Reference proteome</keyword>
<accession>A0ABN8PCD7</accession>
<proteinExistence type="predicted"/>
<evidence type="ECO:0000313" key="1">
    <source>
        <dbReference type="EMBL" id="CAH3137899.1"/>
    </source>
</evidence>
<protein>
    <submittedName>
        <fullName evidence="1">Uncharacterized protein</fullName>
    </submittedName>
</protein>